<dbReference type="EC" id="2.7.1.12" evidence="3 10"/>
<dbReference type="GO" id="GO:0005524">
    <property type="term" value="F:ATP binding"/>
    <property type="evidence" value="ECO:0007669"/>
    <property type="project" value="UniProtKB-KW"/>
</dbReference>
<evidence type="ECO:0000256" key="6">
    <source>
        <dbReference type="ARBA" id="ARBA00022777"/>
    </source>
</evidence>
<name>A0A1H2S1C0_9FLAO</name>
<dbReference type="OrthoDB" id="9813917at2"/>
<evidence type="ECO:0000256" key="1">
    <source>
        <dbReference type="ARBA" id="ARBA00004761"/>
    </source>
</evidence>
<evidence type="ECO:0000256" key="4">
    <source>
        <dbReference type="ARBA" id="ARBA00022679"/>
    </source>
</evidence>
<dbReference type="SUPFAM" id="SSF52540">
    <property type="entry name" value="P-loop containing nucleoside triphosphate hydrolases"/>
    <property type="match status" value="1"/>
</dbReference>
<evidence type="ECO:0000313" key="11">
    <source>
        <dbReference type="EMBL" id="SDW25413.1"/>
    </source>
</evidence>
<evidence type="ECO:0000256" key="9">
    <source>
        <dbReference type="ARBA" id="ARBA00048090"/>
    </source>
</evidence>
<dbReference type="InterPro" id="IPR006001">
    <property type="entry name" value="Therm_gnt_kin"/>
</dbReference>
<keyword evidence="6 10" id="KW-0418">Kinase</keyword>
<evidence type="ECO:0000256" key="7">
    <source>
        <dbReference type="ARBA" id="ARBA00022840"/>
    </source>
</evidence>
<dbReference type="PANTHER" id="PTHR43442">
    <property type="entry name" value="GLUCONOKINASE-RELATED"/>
    <property type="match status" value="1"/>
</dbReference>
<dbReference type="PANTHER" id="PTHR43442:SF3">
    <property type="entry name" value="GLUCONOKINASE-RELATED"/>
    <property type="match status" value="1"/>
</dbReference>
<comment type="catalytic activity">
    <reaction evidence="9 10">
        <text>D-gluconate + ATP = 6-phospho-D-gluconate + ADP + H(+)</text>
        <dbReference type="Rhea" id="RHEA:19433"/>
        <dbReference type="ChEBI" id="CHEBI:15378"/>
        <dbReference type="ChEBI" id="CHEBI:18391"/>
        <dbReference type="ChEBI" id="CHEBI:30616"/>
        <dbReference type="ChEBI" id="CHEBI:58759"/>
        <dbReference type="ChEBI" id="CHEBI:456216"/>
        <dbReference type="EC" id="2.7.1.12"/>
    </reaction>
</comment>
<dbReference type="STRING" id="1073328.SAMN05216294_2234"/>
<comment type="pathway">
    <text evidence="1">Carbohydrate acid metabolism.</text>
</comment>
<evidence type="ECO:0000256" key="10">
    <source>
        <dbReference type="RuleBase" id="RU363066"/>
    </source>
</evidence>
<dbReference type="PROSITE" id="PS51257">
    <property type="entry name" value="PROKAR_LIPOPROTEIN"/>
    <property type="match status" value="1"/>
</dbReference>
<dbReference type="RefSeq" id="WP_090295581.1">
    <property type="nucleotide sequence ID" value="NZ_FNKI01000002.1"/>
</dbReference>
<dbReference type="InterPro" id="IPR031322">
    <property type="entry name" value="Shikimate/glucono_kinase"/>
</dbReference>
<dbReference type="FunFam" id="3.40.50.300:FF:000522">
    <property type="entry name" value="Gluconokinase"/>
    <property type="match status" value="1"/>
</dbReference>
<dbReference type="Proteomes" id="UP000199592">
    <property type="component" value="Unassembled WGS sequence"/>
</dbReference>
<dbReference type="Gene3D" id="3.40.50.300">
    <property type="entry name" value="P-loop containing nucleotide triphosphate hydrolases"/>
    <property type="match status" value="1"/>
</dbReference>
<dbReference type="AlphaFoldDB" id="A0A1H2S1C0"/>
<reference evidence="12" key="1">
    <citation type="submission" date="2016-10" db="EMBL/GenBank/DDBJ databases">
        <authorList>
            <person name="Varghese N."/>
            <person name="Submissions S."/>
        </authorList>
    </citation>
    <scope>NUCLEOTIDE SEQUENCE [LARGE SCALE GENOMIC DNA]</scope>
    <source>
        <strain evidence="12">DSM 25030</strain>
    </source>
</reference>
<keyword evidence="8" id="KW-0311">Gluconate utilization</keyword>
<keyword evidence="7 10" id="KW-0067">ATP-binding</keyword>
<dbReference type="GO" id="GO:0005737">
    <property type="term" value="C:cytoplasm"/>
    <property type="evidence" value="ECO:0007669"/>
    <property type="project" value="TreeGrafter"/>
</dbReference>
<dbReference type="EMBL" id="FNMY01000001">
    <property type="protein sequence ID" value="SDW25413.1"/>
    <property type="molecule type" value="Genomic_DNA"/>
</dbReference>
<evidence type="ECO:0000256" key="3">
    <source>
        <dbReference type="ARBA" id="ARBA00012054"/>
    </source>
</evidence>
<proteinExistence type="inferred from homology"/>
<keyword evidence="5 10" id="KW-0547">Nucleotide-binding</keyword>
<dbReference type="NCBIfam" id="TIGR01313">
    <property type="entry name" value="therm_gnt_kin"/>
    <property type="match status" value="1"/>
</dbReference>
<keyword evidence="12" id="KW-1185">Reference proteome</keyword>
<keyword evidence="4 10" id="KW-0808">Transferase</keyword>
<dbReference type="GO" id="GO:0046316">
    <property type="term" value="F:gluconokinase activity"/>
    <property type="evidence" value="ECO:0007669"/>
    <property type="project" value="UniProtKB-EC"/>
</dbReference>
<dbReference type="GO" id="GO:0019521">
    <property type="term" value="P:D-gluconate metabolic process"/>
    <property type="evidence" value="ECO:0007669"/>
    <property type="project" value="UniProtKB-KW"/>
</dbReference>
<dbReference type="InterPro" id="IPR027417">
    <property type="entry name" value="P-loop_NTPase"/>
</dbReference>
<comment type="similarity">
    <text evidence="2 10">Belongs to the gluconokinase GntK/GntV family.</text>
</comment>
<dbReference type="Pfam" id="PF01202">
    <property type="entry name" value="SKI"/>
    <property type="match status" value="1"/>
</dbReference>
<evidence type="ECO:0000256" key="5">
    <source>
        <dbReference type="ARBA" id="ARBA00022741"/>
    </source>
</evidence>
<gene>
    <name evidence="11" type="ORF">SAMN04487892_0881</name>
</gene>
<evidence type="ECO:0000256" key="8">
    <source>
        <dbReference type="ARBA" id="ARBA00023064"/>
    </source>
</evidence>
<organism evidence="11 12">
    <name type="scientific">Flagellimonas zhangzhouensis</name>
    <dbReference type="NCBI Taxonomy" id="1073328"/>
    <lineage>
        <taxon>Bacteria</taxon>
        <taxon>Pseudomonadati</taxon>
        <taxon>Bacteroidota</taxon>
        <taxon>Flavobacteriia</taxon>
        <taxon>Flavobacteriales</taxon>
        <taxon>Flavobacteriaceae</taxon>
        <taxon>Flagellimonas</taxon>
    </lineage>
</organism>
<sequence length="163" mass="18254">MPHSKTVLVVMGVSGCGKTAIGQLLSKKLNRPFFDGDDFHPESNVKKMKSGSPLNDEDRKDWLIALNQLCIEHRESGAVIACSALKKNYRSLLRAGMGNCIAFVYLEGSFDLIKSRLEQRKGHFMPIELLKSQFDTLEPPSREITVSIDQTPKKIVSEVLKHL</sequence>
<accession>A0A1H2S1C0</accession>
<evidence type="ECO:0000313" key="12">
    <source>
        <dbReference type="Proteomes" id="UP000199592"/>
    </source>
</evidence>
<protein>
    <recommendedName>
        <fullName evidence="3 10">Gluconokinase</fullName>
        <ecNumber evidence="3 10">2.7.1.12</ecNumber>
    </recommendedName>
</protein>
<evidence type="ECO:0000256" key="2">
    <source>
        <dbReference type="ARBA" id="ARBA00008420"/>
    </source>
</evidence>
<dbReference type="CDD" id="cd02021">
    <property type="entry name" value="GntK"/>
    <property type="match status" value="1"/>
</dbReference>